<dbReference type="Pfam" id="PF00072">
    <property type="entry name" value="Response_reg"/>
    <property type="match status" value="1"/>
</dbReference>
<evidence type="ECO:0000256" key="8">
    <source>
        <dbReference type="PROSITE-ProRule" id="PRU00169"/>
    </source>
</evidence>
<dbReference type="PROSITE" id="PS50109">
    <property type="entry name" value="HIS_KIN"/>
    <property type="match status" value="1"/>
</dbReference>
<evidence type="ECO:0000313" key="14">
    <source>
        <dbReference type="EMBL" id="AFZ37894.1"/>
    </source>
</evidence>
<keyword evidence="15" id="KW-1185">Reference proteome</keyword>
<evidence type="ECO:0000256" key="9">
    <source>
        <dbReference type="SAM" id="Coils"/>
    </source>
</evidence>
<dbReference type="InterPro" id="IPR008207">
    <property type="entry name" value="Sig_transdc_His_kin_Hpt_dom"/>
</dbReference>
<dbReference type="Gene3D" id="2.30.30.40">
    <property type="entry name" value="SH3 Domains"/>
    <property type="match status" value="1"/>
</dbReference>
<dbReference type="InterPro" id="IPR036890">
    <property type="entry name" value="HATPase_C_sf"/>
</dbReference>
<feature type="domain" description="Response regulatory" evidence="11">
    <location>
        <begin position="893"/>
        <end position="1010"/>
    </location>
</feature>
<dbReference type="eggNOG" id="COG0745">
    <property type="taxonomic scope" value="Bacteria"/>
</dbReference>
<dbReference type="EC" id="2.7.13.3" evidence="2"/>
<name>K9Y0Q9_STAC7</name>
<organism evidence="14 15">
    <name type="scientific">Stanieria cyanosphaera (strain ATCC 29371 / PCC 7437)</name>
    <dbReference type="NCBI Taxonomy" id="111780"/>
    <lineage>
        <taxon>Bacteria</taxon>
        <taxon>Bacillati</taxon>
        <taxon>Cyanobacteriota</taxon>
        <taxon>Cyanophyceae</taxon>
        <taxon>Pleurocapsales</taxon>
        <taxon>Dermocarpellaceae</taxon>
        <taxon>Stanieria</taxon>
    </lineage>
</organism>
<dbReference type="InterPro" id="IPR011006">
    <property type="entry name" value="CheY-like_superfamily"/>
</dbReference>
<dbReference type="PANTHER" id="PTHR43395">
    <property type="entry name" value="SENSOR HISTIDINE KINASE CHEA"/>
    <property type="match status" value="1"/>
</dbReference>
<dbReference type="Pfam" id="PF02518">
    <property type="entry name" value="HATPase_c"/>
    <property type="match status" value="1"/>
</dbReference>
<dbReference type="SUPFAM" id="SSF55874">
    <property type="entry name" value="ATPase domain of HSP90 chaperone/DNA topoisomerase II/histidine kinase"/>
    <property type="match status" value="1"/>
</dbReference>
<evidence type="ECO:0000256" key="1">
    <source>
        <dbReference type="ARBA" id="ARBA00000085"/>
    </source>
</evidence>
<dbReference type="OrthoDB" id="291966at2"/>
<sequence length="1012" mass="113087">MSDDKELQVRLQFLEEAQEYLDTMESGLLGLAAGKVNSQTMDGVLRAAHSIKGGAAMMGFQQLSHLAHRLEDFFKILKVGKKEVVDSNLESLLLSTVDFLRQIIAVNRKQQNPEQHWLEQTVNPIFEQLHQRLGDPQPEDAAALLSAEMGEDMSTLIFETEVEELLQKLENSFESPATTNLLEELLLAAQELQGLSEILDLPAFGELCQSVIDQIEANPEQLLEIAQIALQEWRRSQALVLIGQIEVLPNRLELNSLSNFEFSTVDTDSFNLTESEFFGEELPNSTFIHSLLNTNNLEQEALELFSSLDDLTPDEPLESFSPATLQSTTKFVSRPSEESIPVQNNFVSSSSSPEIQPQESVSDQTIRVSVKQLEQLSDLFGEVIIERNGLDLRLKSLRHLILLLTQRIKNLEQSNFKLRIAYDKVATEAVMTQIVKNSAIDLFATNIVNTNLSNSSTITINPLQRQDFDSLEMDSYSDIHLLSQEVMETVVQIQEVTKDLEISLEETQKNARDLNRTTKQMQGAINQVRMRPIADLLGRFPRALRDMEMQYGKKVELKIRGASTLIDRSILEALNDPLLHLFRNAFDHGIEEPAKRRANNKSERGVITISASHRGNQTVISISDDGQGIDLEKIKTKAISIGVSPEDLTRAKPEDLLELIFEPGFSTAEQITDLSGRGVGMDVVRTNLEQVNGKINVNTSFGVGTTFTITVPFTLSVVRVLLVESNGMLLALPTNVVEEMIVLQPEMVLQAAGQEVLNWDGFIVRLIRLHQWLNLSSSGYSANNEVDDLPAIDEPTILMIAQGNDLVGILVDRYWQEQEVTIRQVEGNIPLPRGFTGCTILGNGRVVPLIDAIALIGWIDNDRHVQGKSLLSSHSAGNFPEEIPSTTASRKKTIMVVDDSINVRRFLAMTLEKANYRVEQAKDGQDALEKLKTGAKIDAVISDIEMPRLDGFGFLSRIKSEPNHKHLPIIMLTSRSGDKHRKLAMSLGAKSYFSKPFKEQELLKTLEEITRV</sequence>
<comment type="catalytic activity">
    <reaction evidence="1">
        <text>ATP + protein L-histidine = ADP + protein N-phospho-L-histidine.</text>
        <dbReference type="EC" id="2.7.13.3"/>
    </reaction>
</comment>
<dbReference type="CDD" id="cd16916">
    <property type="entry name" value="HATPase_CheA-like"/>
    <property type="match status" value="1"/>
</dbReference>
<evidence type="ECO:0000256" key="2">
    <source>
        <dbReference type="ARBA" id="ARBA00012438"/>
    </source>
</evidence>
<dbReference type="InterPro" id="IPR005467">
    <property type="entry name" value="His_kinase_dom"/>
</dbReference>
<dbReference type="eggNOG" id="COG0643">
    <property type="taxonomic scope" value="Bacteria"/>
</dbReference>
<dbReference type="GO" id="GO:0000155">
    <property type="term" value="F:phosphorelay sensor kinase activity"/>
    <property type="evidence" value="ECO:0007669"/>
    <property type="project" value="InterPro"/>
</dbReference>
<dbReference type="SUPFAM" id="SSF47226">
    <property type="entry name" value="Histidine-containing phosphotransfer domain, HPT domain"/>
    <property type="match status" value="2"/>
</dbReference>
<dbReference type="PRINTS" id="PR00344">
    <property type="entry name" value="BCTRLSENSOR"/>
</dbReference>
<dbReference type="CDD" id="cd00088">
    <property type="entry name" value="HPT"/>
    <property type="match status" value="1"/>
</dbReference>
<dbReference type="InterPro" id="IPR004105">
    <property type="entry name" value="CheA-like_dim"/>
</dbReference>
<dbReference type="SMART" id="SM01231">
    <property type="entry name" value="H-kinase_dim"/>
    <property type="match status" value="1"/>
</dbReference>
<feature type="modified residue" description="4-aspartylphosphate" evidence="8">
    <location>
        <position position="943"/>
    </location>
</feature>
<keyword evidence="5 14" id="KW-0418">Kinase</keyword>
<keyword evidence="6" id="KW-0902">Two-component regulatory system</keyword>
<protein>
    <recommendedName>
        <fullName evidence="2">histidine kinase</fullName>
        <ecNumber evidence="2">2.7.13.3</ecNumber>
    </recommendedName>
</protein>
<feature type="coiled-coil region" evidence="9">
    <location>
        <begin position="497"/>
        <end position="524"/>
    </location>
</feature>
<dbReference type="PROSITE" id="PS50851">
    <property type="entry name" value="CHEW"/>
    <property type="match status" value="1"/>
</dbReference>
<dbReference type="GO" id="GO:0006935">
    <property type="term" value="P:chemotaxis"/>
    <property type="evidence" value="ECO:0007669"/>
    <property type="project" value="InterPro"/>
</dbReference>
<evidence type="ECO:0000256" key="5">
    <source>
        <dbReference type="ARBA" id="ARBA00022777"/>
    </source>
</evidence>
<dbReference type="KEGG" id="scs:Sta7437_4426"/>
<evidence type="ECO:0000259" key="13">
    <source>
        <dbReference type="PROSITE" id="PS50894"/>
    </source>
</evidence>
<dbReference type="Pfam" id="PF01584">
    <property type="entry name" value="CheW"/>
    <property type="match status" value="1"/>
</dbReference>
<dbReference type="Pfam" id="PF01627">
    <property type="entry name" value="Hpt"/>
    <property type="match status" value="1"/>
</dbReference>
<dbReference type="SMART" id="SM00387">
    <property type="entry name" value="HATPase_c"/>
    <property type="match status" value="1"/>
</dbReference>
<dbReference type="Gene3D" id="1.20.120.160">
    <property type="entry name" value="HPT domain"/>
    <property type="match status" value="1"/>
</dbReference>
<feature type="domain" description="HPt" evidence="13">
    <location>
        <begin position="2"/>
        <end position="107"/>
    </location>
</feature>
<evidence type="ECO:0000259" key="12">
    <source>
        <dbReference type="PROSITE" id="PS50851"/>
    </source>
</evidence>
<dbReference type="InterPro" id="IPR004358">
    <property type="entry name" value="Sig_transdc_His_kin-like_C"/>
</dbReference>
<dbReference type="Gene3D" id="3.30.565.10">
    <property type="entry name" value="Histidine kinase-like ATPase, C-terminal domain"/>
    <property type="match status" value="1"/>
</dbReference>
<reference evidence="15" key="1">
    <citation type="journal article" date="2013" name="Proc. Natl. Acad. Sci. U.S.A.">
        <title>Improving the coverage of the cyanobacterial phylum using diversity-driven genome sequencing.</title>
        <authorList>
            <person name="Shih P.M."/>
            <person name="Wu D."/>
            <person name="Latifi A."/>
            <person name="Axen S.D."/>
            <person name="Fewer D.P."/>
            <person name="Talla E."/>
            <person name="Calteau A."/>
            <person name="Cai F."/>
            <person name="Tandeau de Marsac N."/>
            <person name="Rippka R."/>
            <person name="Herdman M."/>
            <person name="Sivonen K."/>
            <person name="Coursin T."/>
            <person name="Laurent T."/>
            <person name="Goodwin L."/>
            <person name="Nolan M."/>
            <person name="Davenport K.W."/>
            <person name="Han C.S."/>
            <person name="Rubin E.M."/>
            <person name="Eisen J.A."/>
            <person name="Woyke T."/>
            <person name="Gugger M."/>
            <person name="Kerfeld C.A."/>
        </authorList>
    </citation>
    <scope>NUCLEOTIDE SEQUENCE [LARGE SCALE GENOMIC DNA]</scope>
    <source>
        <strain evidence="15">ATCC 29371 / PCC 7437</strain>
    </source>
</reference>
<dbReference type="PROSITE" id="PS50894">
    <property type="entry name" value="HPT"/>
    <property type="match status" value="1"/>
</dbReference>
<dbReference type="InterPro" id="IPR051315">
    <property type="entry name" value="Bact_Chemotaxis_CheA"/>
</dbReference>
<dbReference type="RefSeq" id="WP_015195548.1">
    <property type="nucleotide sequence ID" value="NC_019748.1"/>
</dbReference>
<dbReference type="InterPro" id="IPR001789">
    <property type="entry name" value="Sig_transdc_resp-reg_receiver"/>
</dbReference>
<evidence type="ECO:0000259" key="11">
    <source>
        <dbReference type="PROSITE" id="PS50110"/>
    </source>
</evidence>
<dbReference type="AlphaFoldDB" id="K9Y0Q9"/>
<feature type="domain" description="Histidine kinase" evidence="10">
    <location>
        <begin position="481"/>
        <end position="715"/>
    </location>
</feature>
<dbReference type="GO" id="GO:0005737">
    <property type="term" value="C:cytoplasm"/>
    <property type="evidence" value="ECO:0007669"/>
    <property type="project" value="InterPro"/>
</dbReference>
<dbReference type="InterPro" id="IPR003594">
    <property type="entry name" value="HATPase_dom"/>
</dbReference>
<dbReference type="eggNOG" id="COG2198">
    <property type="taxonomic scope" value="Bacteria"/>
</dbReference>
<evidence type="ECO:0000256" key="6">
    <source>
        <dbReference type="ARBA" id="ARBA00023012"/>
    </source>
</evidence>
<dbReference type="Gene3D" id="3.40.50.2300">
    <property type="match status" value="1"/>
</dbReference>
<evidence type="ECO:0000256" key="7">
    <source>
        <dbReference type="PROSITE-ProRule" id="PRU00110"/>
    </source>
</evidence>
<dbReference type="InterPro" id="IPR002545">
    <property type="entry name" value="CheW-lke_dom"/>
</dbReference>
<evidence type="ECO:0000256" key="4">
    <source>
        <dbReference type="ARBA" id="ARBA00022679"/>
    </source>
</evidence>
<dbReference type="HOGENOM" id="CLU_000650_2_1_3"/>
<proteinExistence type="predicted"/>
<feature type="domain" description="CheW-like" evidence="12">
    <location>
        <begin position="717"/>
        <end position="861"/>
    </location>
</feature>
<dbReference type="SMART" id="SM00073">
    <property type="entry name" value="HPT"/>
    <property type="match status" value="1"/>
</dbReference>
<dbReference type="FunFam" id="3.30.565.10:FF:000016">
    <property type="entry name" value="Chemotaxis protein CheA, putative"/>
    <property type="match status" value="1"/>
</dbReference>
<dbReference type="PANTHER" id="PTHR43395:SF1">
    <property type="entry name" value="CHEMOTAXIS PROTEIN CHEA"/>
    <property type="match status" value="1"/>
</dbReference>
<evidence type="ECO:0000259" key="10">
    <source>
        <dbReference type="PROSITE" id="PS50109"/>
    </source>
</evidence>
<dbReference type="SUPFAM" id="SSF52172">
    <property type="entry name" value="CheY-like"/>
    <property type="match status" value="1"/>
</dbReference>
<evidence type="ECO:0000256" key="3">
    <source>
        <dbReference type="ARBA" id="ARBA00022553"/>
    </source>
</evidence>
<dbReference type="SUPFAM" id="SSF50341">
    <property type="entry name" value="CheW-like"/>
    <property type="match status" value="1"/>
</dbReference>
<dbReference type="PROSITE" id="PS50110">
    <property type="entry name" value="RESPONSE_REGULATORY"/>
    <property type="match status" value="1"/>
</dbReference>
<dbReference type="PATRIC" id="fig|111780.3.peg.4583"/>
<keyword evidence="4" id="KW-0808">Transferase</keyword>
<dbReference type="SMART" id="SM00260">
    <property type="entry name" value="CheW"/>
    <property type="match status" value="1"/>
</dbReference>
<dbReference type="InterPro" id="IPR036641">
    <property type="entry name" value="HPT_dom_sf"/>
</dbReference>
<dbReference type="Proteomes" id="UP000010473">
    <property type="component" value="Chromosome"/>
</dbReference>
<accession>K9Y0Q9</accession>
<evidence type="ECO:0000313" key="15">
    <source>
        <dbReference type="Proteomes" id="UP000010473"/>
    </source>
</evidence>
<keyword evidence="3 8" id="KW-0597">Phosphoprotein</keyword>
<gene>
    <name evidence="14" type="ordered locus">Sta7437_4426</name>
</gene>
<dbReference type="InterPro" id="IPR036061">
    <property type="entry name" value="CheW-like_dom_sf"/>
</dbReference>
<keyword evidence="9" id="KW-0175">Coiled coil</keyword>
<dbReference type="SMART" id="SM00448">
    <property type="entry name" value="REC"/>
    <property type="match status" value="1"/>
</dbReference>
<feature type="modified residue" description="Phosphohistidine" evidence="7">
    <location>
        <position position="49"/>
    </location>
</feature>
<dbReference type="STRING" id="111780.Sta7437_4426"/>
<dbReference type="EMBL" id="CP003653">
    <property type="protein sequence ID" value="AFZ37894.1"/>
    <property type="molecule type" value="Genomic_DNA"/>
</dbReference>